<proteinExistence type="predicted"/>
<sequence>MDQFTRVNFIVARLLRCIVDPAHRHRIILAAAGRPSLSVFSESGSERGLAGQNPLAHLQDVRAVQRRATVVEVLIVVALVVIIVVRVIVVAIRSVVVLVFVVIIVVVSRPIDLIAHATLLHHPGLVKQQLVNRTRNALPFAGQNAYLHEGRETEEIQFPHVLGPSTGGHEHENSYERFEIGDAFQRRIFPTGVGEQHGDIPDSRLEIHGSLRDCRVVGNDGLRKFLRRNLQDAVASAAIYGHLKHVGKEALRLLRVLHGDLEGEAAGGVRQQTSDRVAHDAEIHYNHRVFLPFVLVNRMLPHVGKTHPHGRRLFLTGESDDLVRDLRQVAEHKRKVVDELHQPVEVQVFVQGGNKCGGLLHDFCKHLAVPGRHVLCVGRCHKFHDRRQRLNHGPPRQHLLIAVVVPVTVRRPVGAEAVPKGVADVFRYLRAEGQHLNRVFCHYFVERGNHRFQLDAFHEFKEALQQVRQVFDDGALQRFIRGVEEPEDRASGHDGYKNFLISYHFQQHGIQFEERLRVPPGAGAHDNPSAQPGTAHAEPLV</sequence>
<dbReference type="Proteomes" id="UP001497744">
    <property type="component" value="Unassembled WGS sequence"/>
</dbReference>
<organism evidence="3 4">
    <name type="scientific">Babesia caballi</name>
    <dbReference type="NCBI Taxonomy" id="5871"/>
    <lineage>
        <taxon>Eukaryota</taxon>
        <taxon>Sar</taxon>
        <taxon>Alveolata</taxon>
        <taxon>Apicomplexa</taxon>
        <taxon>Aconoidasida</taxon>
        <taxon>Piroplasmida</taxon>
        <taxon>Babesiidae</taxon>
        <taxon>Babesia</taxon>
    </lineage>
</organism>
<keyword evidence="2" id="KW-1133">Transmembrane helix</keyword>
<feature type="transmembrane region" description="Helical" evidence="2">
    <location>
        <begin position="73"/>
        <end position="106"/>
    </location>
</feature>
<keyword evidence="4" id="KW-1185">Reference proteome</keyword>
<evidence type="ECO:0000313" key="4">
    <source>
        <dbReference type="Proteomes" id="UP001497744"/>
    </source>
</evidence>
<feature type="region of interest" description="Disordered" evidence="1">
    <location>
        <begin position="518"/>
        <end position="541"/>
    </location>
</feature>
<evidence type="ECO:0000256" key="2">
    <source>
        <dbReference type="SAM" id="Phobius"/>
    </source>
</evidence>
<keyword evidence="2" id="KW-0812">Transmembrane</keyword>
<dbReference type="RefSeq" id="XP_067713764.1">
    <property type="nucleotide sequence ID" value="XM_067857663.1"/>
</dbReference>
<evidence type="ECO:0000256" key="1">
    <source>
        <dbReference type="SAM" id="MobiDB-lite"/>
    </source>
</evidence>
<accession>A0AAV4LNF0</accession>
<gene>
    <name evidence="3" type="ORF">BcabD6B2_11280</name>
</gene>
<reference evidence="3 4" key="1">
    <citation type="submission" date="2021-06" db="EMBL/GenBank/DDBJ databases">
        <title>Genome sequence of Babesia caballi.</title>
        <authorList>
            <person name="Yamagishi J."/>
            <person name="Kidaka T."/>
            <person name="Ochi A."/>
        </authorList>
    </citation>
    <scope>NUCLEOTIDE SEQUENCE [LARGE SCALE GENOMIC DNA]</scope>
    <source>
        <strain evidence="3">USDA-D6B2</strain>
    </source>
</reference>
<comment type="caution">
    <text evidence="3">The sequence shown here is derived from an EMBL/GenBank/DDBJ whole genome shotgun (WGS) entry which is preliminary data.</text>
</comment>
<evidence type="ECO:0000313" key="3">
    <source>
        <dbReference type="EMBL" id="GIX61693.1"/>
    </source>
</evidence>
<name>A0AAV4LNF0_BABCB</name>
<dbReference type="AlphaFoldDB" id="A0AAV4LNF0"/>
<dbReference type="EMBL" id="BPLF01000001">
    <property type="protein sequence ID" value="GIX61693.1"/>
    <property type="molecule type" value="Genomic_DNA"/>
</dbReference>
<protein>
    <submittedName>
        <fullName evidence="3">E3 ubiquitin-protein ligase UPL2-like protein</fullName>
    </submittedName>
</protein>
<dbReference type="GeneID" id="94193176"/>
<keyword evidence="2" id="KW-0472">Membrane</keyword>